<protein>
    <submittedName>
        <fullName evidence="2">Uncharacterized protein</fullName>
    </submittedName>
</protein>
<proteinExistence type="predicted"/>
<evidence type="ECO:0000256" key="1">
    <source>
        <dbReference type="SAM" id="MobiDB-lite"/>
    </source>
</evidence>
<dbReference type="EnsemblPlants" id="Bo3g065630.1">
    <property type="protein sequence ID" value="Bo3g065630.1"/>
    <property type="gene ID" value="Bo3g065630"/>
</dbReference>
<reference evidence="2 3" key="1">
    <citation type="journal article" date="2014" name="Genome Biol.">
        <title>Transcriptome and methylome profiling reveals relics of genome dominance in the mesopolyploid Brassica oleracea.</title>
        <authorList>
            <person name="Parkin I.A."/>
            <person name="Koh C."/>
            <person name="Tang H."/>
            <person name="Robinson S.J."/>
            <person name="Kagale S."/>
            <person name="Clarke W.E."/>
            <person name="Town C.D."/>
            <person name="Nixon J."/>
            <person name="Krishnakumar V."/>
            <person name="Bidwell S.L."/>
            <person name="Denoeud F."/>
            <person name="Belcram H."/>
            <person name="Links M.G."/>
            <person name="Just J."/>
            <person name="Clarke C."/>
            <person name="Bender T."/>
            <person name="Huebert T."/>
            <person name="Mason A.S."/>
            <person name="Pires J.C."/>
            <person name="Barker G."/>
            <person name="Moore J."/>
            <person name="Walley P.G."/>
            <person name="Manoli S."/>
            <person name="Batley J."/>
            <person name="Edwards D."/>
            <person name="Nelson M.N."/>
            <person name="Wang X."/>
            <person name="Paterson A.H."/>
            <person name="King G."/>
            <person name="Bancroft I."/>
            <person name="Chalhoub B."/>
            <person name="Sharpe A.G."/>
        </authorList>
    </citation>
    <scope>NUCLEOTIDE SEQUENCE</scope>
    <source>
        <strain evidence="2 3">cv. TO1000</strain>
    </source>
</reference>
<keyword evidence="3" id="KW-1185">Reference proteome</keyword>
<dbReference type="AlphaFoldDB" id="A0A0D3BB51"/>
<feature type="compositionally biased region" description="Pro residues" evidence="1">
    <location>
        <begin position="46"/>
        <end position="65"/>
    </location>
</feature>
<accession>A0A0D3BB51</accession>
<dbReference type="Gramene" id="Bo3g065630.1">
    <property type="protein sequence ID" value="Bo3g065630.1"/>
    <property type="gene ID" value="Bo3g065630"/>
</dbReference>
<evidence type="ECO:0000313" key="2">
    <source>
        <dbReference type="EnsemblPlants" id="Bo3g065630.1"/>
    </source>
</evidence>
<feature type="region of interest" description="Disordered" evidence="1">
    <location>
        <begin position="1"/>
        <end position="69"/>
    </location>
</feature>
<evidence type="ECO:0000313" key="3">
    <source>
        <dbReference type="Proteomes" id="UP000032141"/>
    </source>
</evidence>
<dbReference type="HOGENOM" id="CLU_1973581_0_0_1"/>
<organism evidence="2 3">
    <name type="scientific">Brassica oleracea var. oleracea</name>
    <dbReference type="NCBI Taxonomy" id="109376"/>
    <lineage>
        <taxon>Eukaryota</taxon>
        <taxon>Viridiplantae</taxon>
        <taxon>Streptophyta</taxon>
        <taxon>Embryophyta</taxon>
        <taxon>Tracheophyta</taxon>
        <taxon>Spermatophyta</taxon>
        <taxon>Magnoliopsida</taxon>
        <taxon>eudicotyledons</taxon>
        <taxon>Gunneridae</taxon>
        <taxon>Pentapetalae</taxon>
        <taxon>rosids</taxon>
        <taxon>malvids</taxon>
        <taxon>Brassicales</taxon>
        <taxon>Brassicaceae</taxon>
        <taxon>Brassiceae</taxon>
        <taxon>Brassica</taxon>
    </lineage>
</organism>
<feature type="compositionally biased region" description="Low complexity" evidence="1">
    <location>
        <begin position="21"/>
        <end position="40"/>
    </location>
</feature>
<name>A0A0D3BB51_BRAOL</name>
<reference evidence="2" key="2">
    <citation type="submission" date="2015-03" db="UniProtKB">
        <authorList>
            <consortium name="EnsemblPlants"/>
        </authorList>
    </citation>
    <scope>IDENTIFICATION</scope>
</reference>
<sequence length="110" mass="11698">MAHRRKPTTPTYAQLFGDGSGTSSSGPSSSDAAPDSQTSQRVSSSPPLPPRMPPPPPPAAAPQPVPEGLRLTTVLAEAFRRRLRVTTTGHIRTGARHQITLKSRGLNVLR</sequence>
<dbReference type="Proteomes" id="UP000032141">
    <property type="component" value="Chromosome C3"/>
</dbReference>